<proteinExistence type="predicted"/>
<evidence type="ECO:0000313" key="2">
    <source>
        <dbReference type="EMBL" id="CEM14212.1"/>
    </source>
</evidence>
<feature type="compositionally biased region" description="Basic and acidic residues" evidence="1">
    <location>
        <begin position="27"/>
        <end position="39"/>
    </location>
</feature>
<gene>
    <name evidence="2" type="ORF">Cvel_17469</name>
</gene>
<sequence>MAVDGPADVLICYRFSVLPLAQPSAKSGRDGRQESRRALSDVGSLSSCDLSSDRNVDANRFGLNSKH</sequence>
<feature type="region of interest" description="Disordered" evidence="1">
    <location>
        <begin position="23"/>
        <end position="67"/>
    </location>
</feature>
<accession>A0A0G4FK98</accession>
<organism evidence="2">
    <name type="scientific">Chromera velia CCMP2878</name>
    <dbReference type="NCBI Taxonomy" id="1169474"/>
    <lineage>
        <taxon>Eukaryota</taxon>
        <taxon>Sar</taxon>
        <taxon>Alveolata</taxon>
        <taxon>Colpodellida</taxon>
        <taxon>Chromeraceae</taxon>
        <taxon>Chromera</taxon>
    </lineage>
</organism>
<dbReference type="EMBL" id="CDMZ01000435">
    <property type="protein sequence ID" value="CEM14212.1"/>
    <property type="molecule type" value="Genomic_DNA"/>
</dbReference>
<protein>
    <submittedName>
        <fullName evidence="2">Uncharacterized protein</fullName>
    </submittedName>
</protein>
<evidence type="ECO:0000256" key="1">
    <source>
        <dbReference type="SAM" id="MobiDB-lite"/>
    </source>
</evidence>
<name>A0A0G4FK98_9ALVE</name>
<dbReference type="AlphaFoldDB" id="A0A0G4FK98"/>
<dbReference type="VEuPathDB" id="CryptoDB:Cvel_17469"/>
<reference evidence="2" key="1">
    <citation type="submission" date="2014-11" db="EMBL/GenBank/DDBJ databases">
        <authorList>
            <person name="Otto D Thomas"/>
            <person name="Naeem Raeece"/>
        </authorList>
    </citation>
    <scope>NUCLEOTIDE SEQUENCE</scope>
</reference>